<feature type="active site" description="Proton donor" evidence="9 11">
    <location>
        <position position="106"/>
    </location>
</feature>
<evidence type="ECO:0000256" key="12">
    <source>
        <dbReference type="PIRSR" id="PIRSR006621-2"/>
    </source>
</evidence>
<evidence type="ECO:0000256" key="10">
    <source>
        <dbReference type="PIRNR" id="PIRNR006621"/>
    </source>
</evidence>
<feature type="binding site" evidence="9 12">
    <location>
        <position position="76"/>
    </location>
    <ligand>
        <name>FMN</name>
        <dbReference type="ChEBI" id="CHEBI:58210"/>
    </ligand>
</feature>
<dbReference type="SUPFAM" id="SSF51395">
    <property type="entry name" value="FMN-linked oxidoreductases"/>
    <property type="match status" value="1"/>
</dbReference>
<keyword evidence="5 9" id="KW-0819">tRNA processing</keyword>
<dbReference type="InterPro" id="IPR001269">
    <property type="entry name" value="DUS_fam"/>
</dbReference>
<evidence type="ECO:0000256" key="9">
    <source>
        <dbReference type="HAMAP-Rule" id="MF_02041"/>
    </source>
</evidence>
<dbReference type="GO" id="GO:0000049">
    <property type="term" value="F:tRNA binding"/>
    <property type="evidence" value="ECO:0007669"/>
    <property type="project" value="UniProtKB-UniRule"/>
</dbReference>
<feature type="binding site" evidence="9">
    <location>
        <begin position="23"/>
        <end position="25"/>
    </location>
    <ligand>
        <name>FMN</name>
        <dbReference type="ChEBI" id="CHEBI:58210"/>
    </ligand>
</feature>
<feature type="binding site" evidence="9 12">
    <location>
        <position position="145"/>
    </location>
    <ligand>
        <name>FMN</name>
        <dbReference type="ChEBI" id="CHEBI:58210"/>
    </ligand>
</feature>
<evidence type="ECO:0000256" key="1">
    <source>
        <dbReference type="ARBA" id="ARBA00001917"/>
    </source>
</evidence>
<dbReference type="PANTHER" id="PTHR42907">
    <property type="entry name" value="FMN-LINKED OXIDOREDUCTASES SUPERFAMILY PROTEIN"/>
    <property type="match status" value="1"/>
</dbReference>
<dbReference type="InterPro" id="IPR035587">
    <property type="entry name" value="DUS-like_FMN-bd"/>
</dbReference>
<comment type="caution">
    <text evidence="14">The sequence shown here is derived from an EMBL/GenBank/DDBJ whole genome shotgun (WGS) entry which is preliminary data.</text>
</comment>
<comment type="catalytic activity">
    <reaction evidence="9">
        <text>5,6-dihydrouridine(20) in tRNA + NADP(+) = uridine(20) in tRNA + NADPH + H(+)</text>
        <dbReference type="Rhea" id="RHEA:53336"/>
        <dbReference type="Rhea" id="RHEA-COMP:13533"/>
        <dbReference type="Rhea" id="RHEA-COMP:13534"/>
        <dbReference type="ChEBI" id="CHEBI:15378"/>
        <dbReference type="ChEBI" id="CHEBI:57783"/>
        <dbReference type="ChEBI" id="CHEBI:58349"/>
        <dbReference type="ChEBI" id="CHEBI:65315"/>
        <dbReference type="ChEBI" id="CHEBI:74443"/>
        <dbReference type="EC" id="1.3.1.91"/>
    </reaction>
</comment>
<dbReference type="Gene3D" id="3.20.20.70">
    <property type="entry name" value="Aldolase class I"/>
    <property type="match status" value="1"/>
</dbReference>
<comment type="catalytic activity">
    <reaction evidence="9">
        <text>5,6-dihydrouridine(20) in tRNA + NAD(+) = uridine(20) in tRNA + NADH + H(+)</text>
        <dbReference type="Rhea" id="RHEA:53340"/>
        <dbReference type="Rhea" id="RHEA-COMP:13533"/>
        <dbReference type="Rhea" id="RHEA-COMP:13534"/>
        <dbReference type="ChEBI" id="CHEBI:15378"/>
        <dbReference type="ChEBI" id="CHEBI:57540"/>
        <dbReference type="ChEBI" id="CHEBI:57945"/>
        <dbReference type="ChEBI" id="CHEBI:65315"/>
        <dbReference type="ChEBI" id="CHEBI:74443"/>
        <dbReference type="EC" id="1.3.1.91"/>
    </reaction>
</comment>
<comment type="similarity">
    <text evidence="9">Belongs to the Dus family. DusA subfamily.</text>
</comment>
<evidence type="ECO:0000256" key="7">
    <source>
        <dbReference type="ARBA" id="ARBA00022884"/>
    </source>
</evidence>
<dbReference type="InterPro" id="IPR018517">
    <property type="entry name" value="tRNA_hU_synthase_CS"/>
</dbReference>
<feature type="binding site" evidence="9 12">
    <location>
        <position position="177"/>
    </location>
    <ligand>
        <name>FMN</name>
        <dbReference type="ChEBI" id="CHEBI:58210"/>
    </ligand>
</feature>
<dbReference type="Pfam" id="PF01207">
    <property type="entry name" value="Dus"/>
    <property type="match status" value="1"/>
</dbReference>
<feature type="site" description="Interacts with tRNA" evidence="9">
    <location>
        <position position="103"/>
    </location>
</feature>
<keyword evidence="3 9" id="KW-0285">Flavoprotein</keyword>
<keyword evidence="4 9" id="KW-0288">FMN</keyword>
<evidence type="ECO:0000313" key="14">
    <source>
        <dbReference type="EMBL" id="KKZ11311.1"/>
    </source>
</evidence>
<dbReference type="GO" id="GO:0102266">
    <property type="term" value="F:tRNA-dihydrouridine20a synthase activity"/>
    <property type="evidence" value="ECO:0007669"/>
    <property type="project" value="RHEA"/>
</dbReference>
<dbReference type="InterPro" id="IPR013785">
    <property type="entry name" value="Aldolase_TIM"/>
</dbReference>
<reference evidence="14 15" key="2">
    <citation type="submission" date="2015-05" db="EMBL/GenBank/DDBJ databases">
        <title>Lifestyle Evolution in Cyanobacterial Symbionts of Sponges.</title>
        <authorList>
            <person name="Burgsdorf I."/>
            <person name="Slaby B.M."/>
            <person name="Handley K.M."/>
            <person name="Haber M."/>
            <person name="Blom J."/>
            <person name="Marshall C.W."/>
            <person name="Gilbert J.A."/>
            <person name="Hentschel U."/>
            <person name="Steindler L."/>
        </authorList>
    </citation>
    <scope>NUCLEOTIDE SEQUENCE [LARGE SCALE GENOMIC DNA]</scope>
    <source>
        <strain evidence="14">15L</strain>
    </source>
</reference>
<dbReference type="PROSITE" id="PS01136">
    <property type="entry name" value="UPF0034"/>
    <property type="match status" value="1"/>
</dbReference>
<dbReference type="InterPro" id="IPR004653">
    <property type="entry name" value="DusA"/>
</dbReference>
<keyword evidence="2 9" id="KW-0820">tRNA-binding</keyword>
<dbReference type="CDD" id="cd02801">
    <property type="entry name" value="DUS_like_FMN"/>
    <property type="match status" value="1"/>
</dbReference>
<feature type="site" description="Interacts with tRNA" evidence="9">
    <location>
        <position position="192"/>
    </location>
</feature>
<protein>
    <recommendedName>
        <fullName evidence="9">tRNA-dihydrouridine(20/20a) synthase</fullName>
        <ecNumber evidence="9">1.3.1.91</ecNumber>
    </recommendedName>
    <alternativeName>
        <fullName evidence="9">DusA-like U20-specific dihydrouridine synthase</fullName>
        <shortName evidence="9">U20-specific Dus</shortName>
    </alternativeName>
</protein>
<gene>
    <name evidence="14" type="ORF">TQ37_07425</name>
</gene>
<dbReference type="NCBIfam" id="NF008774">
    <property type="entry name" value="PRK11815.1"/>
    <property type="match status" value="1"/>
</dbReference>
<evidence type="ECO:0000256" key="4">
    <source>
        <dbReference type="ARBA" id="ARBA00022643"/>
    </source>
</evidence>
<accession>A0A0G8ATA5</accession>
<dbReference type="EC" id="1.3.1.91" evidence="9"/>
<organism evidence="14 15">
    <name type="scientific">Candidatus Synechococcus spongiarum 15L</name>
    <dbReference type="NCBI Taxonomy" id="1608419"/>
    <lineage>
        <taxon>Bacteria</taxon>
        <taxon>Bacillati</taxon>
        <taxon>Cyanobacteriota</taxon>
        <taxon>Cyanophyceae</taxon>
        <taxon>Synechococcales</taxon>
        <taxon>Synechococcaceae</taxon>
        <taxon>Synechococcus</taxon>
    </lineage>
</organism>
<dbReference type="AlphaFoldDB" id="A0A0G8ATA5"/>
<evidence type="ECO:0000256" key="11">
    <source>
        <dbReference type="PIRSR" id="PIRSR006621-1"/>
    </source>
</evidence>
<evidence type="ECO:0000256" key="5">
    <source>
        <dbReference type="ARBA" id="ARBA00022694"/>
    </source>
</evidence>
<comment type="similarity">
    <text evidence="10">Belongs to the dus family.</text>
</comment>
<sequence length="338" mass="37636">MPVVSSNRHAPNLVCRHPFSVAPMLDCTDRHFRVLMRQISCEALLYTEMVVAQALHYGHKQRLLDYDPVERPLALQVGGDDPPLLAEAARMAEVWGYDELNLNVGCPSERVQAGRFGACLMAEPDHVARCIEAMATSSSLPVTVKHRLGIDHQESYDHLLAFVDTTAAAGARRFIVHARKAWLQGLNPKQNRTIPPLRYDWVARLKQERPGLSLVLNGGLTTMADCQQALTICDGAMVGRAAYDHPLRWTDVDAVFYGHAPRRQPRPSAVVEAMIPYAEAHMARGGRLWDVARHLLQLVQGVPGARAWRRRLGEGAMVRDAGLEVLRQATEELGRHGY</sequence>
<dbReference type="PATRIC" id="fig|1608419.3.peg.612"/>
<dbReference type="PANTHER" id="PTHR42907:SF1">
    <property type="entry name" value="FMN-LINKED OXIDOREDUCTASES SUPERFAMILY PROTEIN"/>
    <property type="match status" value="1"/>
</dbReference>
<keyword evidence="7 9" id="KW-0694">RNA-binding</keyword>
<evidence type="ECO:0000256" key="2">
    <source>
        <dbReference type="ARBA" id="ARBA00022555"/>
    </source>
</evidence>
<comment type="function">
    <text evidence="9">Catalyzes the synthesis of 5,6-dihydrouridine (D), a modified base found in the D-loop of most tRNAs, via the reduction of the C5-C6 double bond in target uridines. Specifically modifies U20 and U20a in tRNAs.</text>
</comment>
<name>A0A0G8ATA5_9SYNE</name>
<dbReference type="HAMAP" id="MF_02041">
    <property type="entry name" value="DusA_subfam"/>
    <property type="match status" value="1"/>
</dbReference>
<dbReference type="STRING" id="431041.FLM9_1403"/>
<evidence type="ECO:0000313" key="15">
    <source>
        <dbReference type="Proteomes" id="UP000035037"/>
    </source>
</evidence>
<dbReference type="Proteomes" id="UP000035037">
    <property type="component" value="Unassembled WGS sequence"/>
</dbReference>
<dbReference type="EMBL" id="JYFQ01000146">
    <property type="protein sequence ID" value="KKZ11311.1"/>
    <property type="molecule type" value="Genomic_DNA"/>
</dbReference>
<comment type="catalytic activity">
    <reaction evidence="9">
        <text>5,6-dihydrouridine(20a) in tRNA + NADP(+) = uridine(20a) in tRNA + NADPH + H(+)</text>
        <dbReference type="Rhea" id="RHEA:53344"/>
        <dbReference type="Rhea" id="RHEA-COMP:13535"/>
        <dbReference type="Rhea" id="RHEA-COMP:13536"/>
        <dbReference type="ChEBI" id="CHEBI:15378"/>
        <dbReference type="ChEBI" id="CHEBI:57783"/>
        <dbReference type="ChEBI" id="CHEBI:58349"/>
        <dbReference type="ChEBI" id="CHEBI:65315"/>
        <dbReference type="ChEBI" id="CHEBI:74443"/>
    </reaction>
</comment>
<evidence type="ECO:0000259" key="13">
    <source>
        <dbReference type="Pfam" id="PF01207"/>
    </source>
</evidence>
<feature type="site" description="Interacts with tRNA; defines subfamily-specific binding signature" evidence="9">
    <location>
        <position position="306"/>
    </location>
</feature>
<dbReference type="Gene3D" id="1.20.120.1460">
    <property type="match status" value="1"/>
</dbReference>
<keyword evidence="12" id="KW-0547">Nucleotide-binding</keyword>
<feature type="binding site" evidence="9 12">
    <location>
        <begin position="239"/>
        <end position="240"/>
    </location>
    <ligand>
        <name>FMN</name>
        <dbReference type="ChEBI" id="CHEBI:58210"/>
    </ligand>
</feature>
<dbReference type="GO" id="GO:0050660">
    <property type="term" value="F:flavin adenine dinucleotide binding"/>
    <property type="evidence" value="ECO:0007669"/>
    <property type="project" value="InterPro"/>
</dbReference>
<feature type="domain" description="DUS-like FMN-binding" evidence="13">
    <location>
        <begin position="21"/>
        <end position="327"/>
    </location>
</feature>
<comment type="catalytic activity">
    <reaction evidence="9">
        <text>5,6-dihydrouridine(20a) in tRNA + NAD(+) = uridine(20a) in tRNA + NADH + H(+)</text>
        <dbReference type="Rhea" id="RHEA:53348"/>
        <dbReference type="Rhea" id="RHEA-COMP:13535"/>
        <dbReference type="Rhea" id="RHEA-COMP:13536"/>
        <dbReference type="ChEBI" id="CHEBI:15378"/>
        <dbReference type="ChEBI" id="CHEBI:57540"/>
        <dbReference type="ChEBI" id="CHEBI:57945"/>
        <dbReference type="ChEBI" id="CHEBI:65315"/>
        <dbReference type="ChEBI" id="CHEBI:74443"/>
    </reaction>
</comment>
<comment type="cofactor">
    <cofactor evidence="1 9 10 12">
        <name>FMN</name>
        <dbReference type="ChEBI" id="CHEBI:58210"/>
    </cofactor>
</comment>
<feature type="site" description="Interacts with tRNA; defines subfamily-specific binding signature" evidence="9">
    <location>
        <position position="309"/>
    </location>
</feature>
<evidence type="ECO:0000256" key="6">
    <source>
        <dbReference type="ARBA" id="ARBA00022857"/>
    </source>
</evidence>
<proteinExistence type="inferred from homology"/>
<feature type="binding site" evidence="9 12">
    <location>
        <begin position="217"/>
        <end position="219"/>
    </location>
    <ligand>
        <name>FMN</name>
        <dbReference type="ChEBI" id="CHEBI:58210"/>
    </ligand>
</feature>
<dbReference type="GO" id="GO:0010181">
    <property type="term" value="F:FMN binding"/>
    <property type="evidence" value="ECO:0007669"/>
    <property type="project" value="UniProtKB-UniRule"/>
</dbReference>
<dbReference type="GO" id="GO:0102264">
    <property type="term" value="F:tRNA-dihydrouridine20 synthase activity"/>
    <property type="evidence" value="ECO:0007669"/>
    <property type="project" value="UniProtKB-EC"/>
</dbReference>
<dbReference type="PIRSF" id="PIRSF006621">
    <property type="entry name" value="Dus"/>
    <property type="match status" value="1"/>
</dbReference>
<evidence type="ECO:0000256" key="3">
    <source>
        <dbReference type="ARBA" id="ARBA00022630"/>
    </source>
</evidence>
<feature type="site" description="Interacts with tRNA; defines subfamily-specific binding signature" evidence="9">
    <location>
        <position position="189"/>
    </location>
</feature>
<keyword evidence="6 9" id="KW-0521">NADP</keyword>
<reference evidence="14 15" key="1">
    <citation type="submission" date="2015-02" db="EMBL/GenBank/DDBJ databases">
        <authorList>
            <person name="Slaby B."/>
            <person name="Hentschel U."/>
        </authorList>
    </citation>
    <scope>NUCLEOTIDE SEQUENCE [LARGE SCALE GENOMIC DNA]</scope>
    <source>
        <strain evidence="14">15L</strain>
    </source>
</reference>
<evidence type="ECO:0000256" key="8">
    <source>
        <dbReference type="ARBA" id="ARBA00023002"/>
    </source>
</evidence>
<keyword evidence="8 9" id="KW-0560">Oxidoreductase</keyword>